<accession>A0ACC1BE53</accession>
<protein>
    <submittedName>
        <fullName evidence="1">Uncharacterized protein</fullName>
    </submittedName>
</protein>
<name>A0ACC1BE53_9ROSI</name>
<reference evidence="2" key="1">
    <citation type="journal article" date="2023" name="G3 (Bethesda)">
        <title>Genome assembly and association tests identify interacting loci associated with vigor, precocity, and sex in interspecific pistachio rootstocks.</title>
        <authorList>
            <person name="Palmer W."/>
            <person name="Jacygrad E."/>
            <person name="Sagayaradj S."/>
            <person name="Cavanaugh K."/>
            <person name="Han R."/>
            <person name="Bertier L."/>
            <person name="Beede B."/>
            <person name="Kafkas S."/>
            <person name="Golino D."/>
            <person name="Preece J."/>
            <person name="Michelmore R."/>
        </authorList>
    </citation>
    <scope>NUCLEOTIDE SEQUENCE [LARGE SCALE GENOMIC DNA]</scope>
</reference>
<keyword evidence="2" id="KW-1185">Reference proteome</keyword>
<sequence>MIEPDVENWLHNVNSIINETDELLQKKADNSGCSCFNPSLITRYKHGKKAFKLMKDNISPLLQEKRDMGTEMSYPVILQETWATPEKGYTPFESRESTLKEIVKALNDFNVNMIGVHGMPGVGKTTLVKEVLRQVEKDKLFDKMIFIEVTQTVETRMILTKLGNKLGMQLTNKDISEMKMRLHAQLKNMEEKILIIFDNVWEVPDLETTGILEAVDEGKCKVLLTTRGRDVLKRMGCKVFEIGILSEEESWRLFKNTAGPGHDFIKASEVESLAKDICKKCGRLPIAIVTLAKALKNECDPRQWEEALQQLNKSSRSNFEGALKMAYLSIELSYNYLRGEELKKTFLLCSLMSHQASTLDLVKYVLALDIFERFNTVEEALNKVHTLINELKGSCLLLDNQTNTSFSMHDFVREVALSIANRDDHAFSVRNEFDWEWPSQDKLEICEKIFIHDSIISDQLGDELECPKLESFFMNNNNSYVEIPEKFFSGMRKLKVLDLTGFRFSSLSSSLHLLVNLQTLSLKYGTFEDVTIIGKLKKLKILILQSSNVKQLPREIGHLTKLKLLDLSYCRKLEFIAPNVISSLFRLEELYMRKCFALWKDKGENVEQSNASLHELNHLSRLTALEIDIKVENIFPLDLFSKEMKRYKISIEDQSSSHCTLCTDREHWKIKSFDELETFRTVKLEHNSIIWSGRLRCFKNVEFLCLGKLQGIKNVLTGLDEEGFSQLKVLHVRDNPNILVYC</sequence>
<gene>
    <name evidence="1" type="ORF">Patl1_27541</name>
</gene>
<dbReference type="Proteomes" id="UP001164250">
    <property type="component" value="Chromosome 5"/>
</dbReference>
<comment type="caution">
    <text evidence="1">The sequence shown here is derived from an EMBL/GenBank/DDBJ whole genome shotgun (WGS) entry which is preliminary data.</text>
</comment>
<evidence type="ECO:0000313" key="2">
    <source>
        <dbReference type="Proteomes" id="UP001164250"/>
    </source>
</evidence>
<proteinExistence type="predicted"/>
<evidence type="ECO:0000313" key="1">
    <source>
        <dbReference type="EMBL" id="KAJ0097127.1"/>
    </source>
</evidence>
<organism evidence="1 2">
    <name type="scientific">Pistacia atlantica</name>
    <dbReference type="NCBI Taxonomy" id="434234"/>
    <lineage>
        <taxon>Eukaryota</taxon>
        <taxon>Viridiplantae</taxon>
        <taxon>Streptophyta</taxon>
        <taxon>Embryophyta</taxon>
        <taxon>Tracheophyta</taxon>
        <taxon>Spermatophyta</taxon>
        <taxon>Magnoliopsida</taxon>
        <taxon>eudicotyledons</taxon>
        <taxon>Gunneridae</taxon>
        <taxon>Pentapetalae</taxon>
        <taxon>rosids</taxon>
        <taxon>malvids</taxon>
        <taxon>Sapindales</taxon>
        <taxon>Anacardiaceae</taxon>
        <taxon>Pistacia</taxon>
    </lineage>
</organism>
<dbReference type="EMBL" id="CM047901">
    <property type="protein sequence ID" value="KAJ0097127.1"/>
    <property type="molecule type" value="Genomic_DNA"/>
</dbReference>